<dbReference type="EMBL" id="JAXOFX010000006">
    <property type="protein sequence ID" value="MDZ5472363.1"/>
    <property type="molecule type" value="Genomic_DNA"/>
</dbReference>
<accession>A0ABU5IYW9</accession>
<reference evidence="10 11" key="1">
    <citation type="submission" date="2023-11" db="EMBL/GenBank/DDBJ databases">
        <title>Bacillus jintuensis, isolated from a mudflat on the Beibu Gulf coast.</title>
        <authorList>
            <person name="Li M."/>
        </authorList>
    </citation>
    <scope>NUCLEOTIDE SEQUENCE [LARGE SCALE GENOMIC DNA]</scope>
    <source>
        <strain evidence="10 11">31A1R</strain>
    </source>
</reference>
<comment type="caution">
    <text evidence="10">The sequence shown here is derived from an EMBL/GenBank/DDBJ whole genome shotgun (WGS) entry which is preliminary data.</text>
</comment>
<evidence type="ECO:0000256" key="3">
    <source>
        <dbReference type="ARBA" id="ARBA00023015"/>
    </source>
</evidence>
<gene>
    <name evidence="10" type="ORF">SM124_11450</name>
</gene>
<evidence type="ECO:0000256" key="2">
    <source>
        <dbReference type="ARBA" id="ARBA00011344"/>
    </source>
</evidence>
<dbReference type="Gene3D" id="1.10.10.10">
    <property type="entry name" value="Winged helix-like DNA-binding domain superfamily/Winged helix DNA-binding domain"/>
    <property type="match status" value="1"/>
</dbReference>
<keyword evidence="3 7" id="KW-0805">Transcription regulation</keyword>
<dbReference type="InterPro" id="IPR013325">
    <property type="entry name" value="RNA_pol_sigma_r2"/>
</dbReference>
<keyword evidence="6 7" id="KW-0804">Transcription</keyword>
<dbReference type="InterPro" id="IPR007627">
    <property type="entry name" value="RNA_pol_sigma70_r2"/>
</dbReference>
<dbReference type="SUPFAM" id="SSF54427">
    <property type="entry name" value="NTF2-like"/>
    <property type="match status" value="1"/>
</dbReference>
<evidence type="ECO:0000259" key="9">
    <source>
        <dbReference type="Pfam" id="PF08281"/>
    </source>
</evidence>
<keyword evidence="11" id="KW-1185">Reference proteome</keyword>
<dbReference type="InterPro" id="IPR039425">
    <property type="entry name" value="RNA_pol_sigma-70-like"/>
</dbReference>
<dbReference type="Gene3D" id="1.10.1740.10">
    <property type="match status" value="1"/>
</dbReference>
<evidence type="ECO:0000313" key="11">
    <source>
        <dbReference type="Proteomes" id="UP001290455"/>
    </source>
</evidence>
<evidence type="ECO:0000256" key="5">
    <source>
        <dbReference type="ARBA" id="ARBA00023125"/>
    </source>
</evidence>
<dbReference type="Gene3D" id="3.10.450.50">
    <property type="match status" value="1"/>
</dbReference>
<dbReference type="Pfam" id="PF08281">
    <property type="entry name" value="Sigma70_r4_2"/>
    <property type="match status" value="1"/>
</dbReference>
<comment type="subunit">
    <text evidence="2">Interacts transiently with the RNA polymerase catalytic core formed by RpoA, RpoB, RpoC and RpoZ (2 alpha, 1 beta, 1 beta' and 1 omega subunit) to form the RNA polymerase holoenzyme that can initiate transcription.</text>
</comment>
<feature type="domain" description="RNA polymerase sigma factor 70 region 4 type 2" evidence="9">
    <location>
        <begin position="113"/>
        <end position="163"/>
    </location>
</feature>
<feature type="domain" description="RNA polymerase sigma-70 region 2" evidence="8">
    <location>
        <begin position="25"/>
        <end position="90"/>
    </location>
</feature>
<dbReference type="InterPro" id="IPR036388">
    <property type="entry name" value="WH-like_DNA-bd_sf"/>
</dbReference>
<evidence type="ECO:0000256" key="1">
    <source>
        <dbReference type="ARBA" id="ARBA00010641"/>
    </source>
</evidence>
<name>A0ABU5IYW9_9BACI</name>
<proteinExistence type="inferred from homology"/>
<evidence type="ECO:0000256" key="4">
    <source>
        <dbReference type="ARBA" id="ARBA00023082"/>
    </source>
</evidence>
<evidence type="ECO:0000256" key="6">
    <source>
        <dbReference type="ARBA" id="ARBA00023163"/>
    </source>
</evidence>
<dbReference type="PANTHER" id="PTHR43133:SF8">
    <property type="entry name" value="RNA POLYMERASE SIGMA FACTOR HI_1459-RELATED"/>
    <property type="match status" value="1"/>
</dbReference>
<keyword evidence="4 7" id="KW-0731">Sigma factor</keyword>
<sequence>MSRNEDLLTISKEMEEINHSFHSIIQPYRSTLWNYCRKLTGSPWDAEDLLQETLLKAFSSLSRVKQAMNPKSYLFRIATNTWMDSLRKNNVQTEEFISEELYEQTVDFGDVYEAIETLVLNLPPKQCAVLLLVDIYKFTSNETAEIIGSTEGAVYSLLNRARNNIRKLNNLKREENLKNTTISREQNQVIKQYMDSFVKGDFKTIGTLLAEYATNEVVGRGMDIGRVQIRKNSMGDWASGGSSQKLSAKFITLWGKPAIIYTKETEAGPILWDVTTVEIEDGYIVHHKSYYFCKEFLSSAAKELQISLDEEKELFGHQW</sequence>
<dbReference type="InterPro" id="IPR032710">
    <property type="entry name" value="NTF2-like_dom_sf"/>
</dbReference>
<dbReference type="InterPro" id="IPR013249">
    <property type="entry name" value="RNA_pol_sigma70_r4_t2"/>
</dbReference>
<protein>
    <recommendedName>
        <fullName evidence="7">RNA polymerase sigma factor</fullName>
    </recommendedName>
</protein>
<dbReference type="Pfam" id="PF04542">
    <property type="entry name" value="Sigma70_r2"/>
    <property type="match status" value="1"/>
</dbReference>
<dbReference type="Proteomes" id="UP001290455">
    <property type="component" value="Unassembled WGS sequence"/>
</dbReference>
<dbReference type="InterPro" id="IPR013324">
    <property type="entry name" value="RNA_pol_sigma_r3/r4-like"/>
</dbReference>
<dbReference type="NCBIfam" id="TIGR02937">
    <property type="entry name" value="sigma70-ECF"/>
    <property type="match status" value="1"/>
</dbReference>
<evidence type="ECO:0000256" key="7">
    <source>
        <dbReference type="RuleBase" id="RU000716"/>
    </source>
</evidence>
<dbReference type="PANTHER" id="PTHR43133">
    <property type="entry name" value="RNA POLYMERASE ECF-TYPE SIGMA FACTO"/>
    <property type="match status" value="1"/>
</dbReference>
<organism evidence="10 11">
    <name type="scientific">Robertmurraya mangrovi</name>
    <dbReference type="NCBI Taxonomy" id="3098077"/>
    <lineage>
        <taxon>Bacteria</taxon>
        <taxon>Bacillati</taxon>
        <taxon>Bacillota</taxon>
        <taxon>Bacilli</taxon>
        <taxon>Bacillales</taxon>
        <taxon>Bacillaceae</taxon>
        <taxon>Robertmurraya</taxon>
    </lineage>
</organism>
<keyword evidence="5 7" id="KW-0238">DNA-binding</keyword>
<dbReference type="SUPFAM" id="SSF88946">
    <property type="entry name" value="Sigma2 domain of RNA polymerase sigma factors"/>
    <property type="match status" value="1"/>
</dbReference>
<evidence type="ECO:0000259" key="8">
    <source>
        <dbReference type="Pfam" id="PF04542"/>
    </source>
</evidence>
<dbReference type="InterPro" id="IPR014284">
    <property type="entry name" value="RNA_pol_sigma-70_dom"/>
</dbReference>
<comment type="similarity">
    <text evidence="1 7">Belongs to the sigma-70 factor family. ECF subfamily.</text>
</comment>
<dbReference type="SUPFAM" id="SSF88659">
    <property type="entry name" value="Sigma3 and sigma4 domains of RNA polymerase sigma factors"/>
    <property type="match status" value="1"/>
</dbReference>
<evidence type="ECO:0000313" key="10">
    <source>
        <dbReference type="EMBL" id="MDZ5472363.1"/>
    </source>
</evidence>
<dbReference type="PROSITE" id="PS01063">
    <property type="entry name" value="SIGMA70_ECF"/>
    <property type="match status" value="1"/>
</dbReference>
<dbReference type="RefSeq" id="WP_322446654.1">
    <property type="nucleotide sequence ID" value="NZ_JAXOFX010000006.1"/>
</dbReference>
<dbReference type="InterPro" id="IPR000838">
    <property type="entry name" value="RNA_pol_sigma70_ECF_CS"/>
</dbReference>